<keyword evidence="10 11" id="KW-0472">Membrane</keyword>
<dbReference type="CDD" id="cd06225">
    <property type="entry name" value="HAMP"/>
    <property type="match status" value="1"/>
</dbReference>
<dbReference type="AlphaFoldDB" id="A0A3B0THZ3"/>
<evidence type="ECO:0000259" key="13">
    <source>
        <dbReference type="PROSITE" id="PS50885"/>
    </source>
</evidence>
<keyword evidence="6 11" id="KW-0812">Transmembrane</keyword>
<sequence length="449" mass="46713">MAGRAAPSLQRKIATFVGVGAAVVTLLAGVVVVTSIWAADQGRIFDSAELLLLDQIELVDVVDGDVVLAPVGDGAFAIAIDGDAVVAVSGDAFDDVVAGTIIDDAAAYPDPTGEFISVAEIEIDGSPWATAYTSCFDSGVCTTIGVGIQVPSWWSYVAARSPWILLVAVAVAVAASVSAAWLVTRSLRPVEAMRRELAATTATDLTRRVPVTESGDELEALAVTLNATLDRLESAVAANRRFVADAAHELRSPLTGVRAAVELRTGPDANDILYDALGELDRASALVDDLLFLARGQQPGSAIGDVPLDRVVADEIEALCARRSDIEVTAMLEPVTVAGDGARLARVVRNLLENAARYGQGRIDVTVSVRDGEAVLWVDDDGSGVPVADRERIFERFVRLDESRSRATGGSGLGLAIVAEIVADGSGTVTVVDASGGGARFEVRLPAVG</sequence>
<evidence type="ECO:0000256" key="8">
    <source>
        <dbReference type="ARBA" id="ARBA00022989"/>
    </source>
</evidence>
<dbReference type="GO" id="GO:0000155">
    <property type="term" value="F:phosphorelay sensor kinase activity"/>
    <property type="evidence" value="ECO:0007669"/>
    <property type="project" value="InterPro"/>
</dbReference>
<dbReference type="PROSITE" id="PS50109">
    <property type="entry name" value="HIS_KIN"/>
    <property type="match status" value="1"/>
</dbReference>
<dbReference type="InterPro" id="IPR050428">
    <property type="entry name" value="TCS_sensor_his_kinase"/>
</dbReference>
<dbReference type="InterPro" id="IPR036890">
    <property type="entry name" value="HATPase_C_sf"/>
</dbReference>
<dbReference type="SUPFAM" id="SSF47384">
    <property type="entry name" value="Homodimeric domain of signal transducing histidine kinase"/>
    <property type="match status" value="1"/>
</dbReference>
<evidence type="ECO:0000256" key="3">
    <source>
        <dbReference type="ARBA" id="ARBA00012438"/>
    </source>
</evidence>
<dbReference type="SMART" id="SM00387">
    <property type="entry name" value="HATPase_c"/>
    <property type="match status" value="1"/>
</dbReference>
<dbReference type="PANTHER" id="PTHR45436">
    <property type="entry name" value="SENSOR HISTIDINE KINASE YKOH"/>
    <property type="match status" value="1"/>
</dbReference>
<dbReference type="InterPro" id="IPR003594">
    <property type="entry name" value="HATPase_dom"/>
</dbReference>
<dbReference type="InterPro" id="IPR003660">
    <property type="entry name" value="HAMP_dom"/>
</dbReference>
<dbReference type="SMART" id="SM00304">
    <property type="entry name" value="HAMP"/>
    <property type="match status" value="1"/>
</dbReference>
<comment type="catalytic activity">
    <reaction evidence="1">
        <text>ATP + protein L-histidine = ADP + protein N-phospho-L-histidine.</text>
        <dbReference type="EC" id="2.7.13.3"/>
    </reaction>
</comment>
<dbReference type="GO" id="GO:0005886">
    <property type="term" value="C:plasma membrane"/>
    <property type="evidence" value="ECO:0007669"/>
    <property type="project" value="TreeGrafter"/>
</dbReference>
<dbReference type="EC" id="2.7.13.3" evidence="3"/>
<name>A0A3B0THZ3_9ZZZZ</name>
<gene>
    <name evidence="14" type="ORF">MNBD_ACTINO01-1466</name>
</gene>
<dbReference type="Pfam" id="PF02518">
    <property type="entry name" value="HATPase_c"/>
    <property type="match status" value="1"/>
</dbReference>
<dbReference type="InterPro" id="IPR036097">
    <property type="entry name" value="HisK_dim/P_sf"/>
</dbReference>
<feature type="domain" description="Histidine kinase" evidence="12">
    <location>
        <begin position="245"/>
        <end position="449"/>
    </location>
</feature>
<evidence type="ECO:0000313" key="14">
    <source>
        <dbReference type="EMBL" id="VAW08274.1"/>
    </source>
</evidence>
<dbReference type="PANTHER" id="PTHR45436:SF5">
    <property type="entry name" value="SENSOR HISTIDINE KINASE TRCS"/>
    <property type="match status" value="1"/>
</dbReference>
<keyword evidence="8 11" id="KW-1133">Transmembrane helix</keyword>
<proteinExistence type="predicted"/>
<feature type="domain" description="HAMP" evidence="13">
    <location>
        <begin position="184"/>
        <end position="237"/>
    </location>
</feature>
<dbReference type="PRINTS" id="PR00344">
    <property type="entry name" value="BCTRLSENSOR"/>
</dbReference>
<evidence type="ECO:0000256" key="11">
    <source>
        <dbReference type="SAM" id="Phobius"/>
    </source>
</evidence>
<evidence type="ECO:0000256" key="4">
    <source>
        <dbReference type="ARBA" id="ARBA00022553"/>
    </source>
</evidence>
<dbReference type="Pfam" id="PF00672">
    <property type="entry name" value="HAMP"/>
    <property type="match status" value="1"/>
</dbReference>
<evidence type="ECO:0000256" key="7">
    <source>
        <dbReference type="ARBA" id="ARBA00022777"/>
    </source>
</evidence>
<comment type="subcellular location">
    <subcellularLocation>
        <location evidence="2">Membrane</location>
    </subcellularLocation>
</comment>
<evidence type="ECO:0000256" key="9">
    <source>
        <dbReference type="ARBA" id="ARBA00023012"/>
    </source>
</evidence>
<feature type="transmembrane region" description="Helical" evidence="11">
    <location>
        <begin position="163"/>
        <end position="184"/>
    </location>
</feature>
<dbReference type="CDD" id="cd00082">
    <property type="entry name" value="HisKA"/>
    <property type="match status" value="1"/>
</dbReference>
<dbReference type="InterPro" id="IPR005467">
    <property type="entry name" value="His_kinase_dom"/>
</dbReference>
<keyword evidence="4" id="KW-0597">Phosphoprotein</keyword>
<dbReference type="Gene3D" id="3.30.565.10">
    <property type="entry name" value="Histidine kinase-like ATPase, C-terminal domain"/>
    <property type="match status" value="1"/>
</dbReference>
<keyword evidence="9" id="KW-0902">Two-component regulatory system</keyword>
<dbReference type="Gene3D" id="1.10.287.130">
    <property type="match status" value="1"/>
</dbReference>
<evidence type="ECO:0000256" key="5">
    <source>
        <dbReference type="ARBA" id="ARBA00022679"/>
    </source>
</evidence>
<dbReference type="InterPro" id="IPR003661">
    <property type="entry name" value="HisK_dim/P_dom"/>
</dbReference>
<dbReference type="SMART" id="SM00388">
    <property type="entry name" value="HisKA"/>
    <property type="match status" value="1"/>
</dbReference>
<dbReference type="SUPFAM" id="SSF158472">
    <property type="entry name" value="HAMP domain-like"/>
    <property type="match status" value="1"/>
</dbReference>
<keyword evidence="5" id="KW-0808">Transferase</keyword>
<protein>
    <recommendedName>
        <fullName evidence="3">histidine kinase</fullName>
        <ecNumber evidence="3">2.7.13.3</ecNumber>
    </recommendedName>
</protein>
<keyword evidence="7" id="KW-0418">Kinase</keyword>
<dbReference type="Pfam" id="PF00512">
    <property type="entry name" value="HisKA"/>
    <property type="match status" value="1"/>
</dbReference>
<dbReference type="EMBL" id="UOEI01000592">
    <property type="protein sequence ID" value="VAW08274.1"/>
    <property type="molecule type" value="Genomic_DNA"/>
</dbReference>
<evidence type="ECO:0000256" key="6">
    <source>
        <dbReference type="ARBA" id="ARBA00022692"/>
    </source>
</evidence>
<dbReference type="InterPro" id="IPR004358">
    <property type="entry name" value="Sig_transdc_His_kin-like_C"/>
</dbReference>
<dbReference type="PROSITE" id="PS50885">
    <property type="entry name" value="HAMP"/>
    <property type="match status" value="1"/>
</dbReference>
<feature type="transmembrane region" description="Helical" evidence="11">
    <location>
        <begin position="12"/>
        <end position="39"/>
    </location>
</feature>
<reference evidence="14" key="1">
    <citation type="submission" date="2018-06" db="EMBL/GenBank/DDBJ databases">
        <authorList>
            <person name="Zhirakovskaya E."/>
        </authorList>
    </citation>
    <scope>NUCLEOTIDE SEQUENCE</scope>
</reference>
<accession>A0A3B0THZ3</accession>
<evidence type="ECO:0000259" key="12">
    <source>
        <dbReference type="PROSITE" id="PS50109"/>
    </source>
</evidence>
<evidence type="ECO:0000256" key="2">
    <source>
        <dbReference type="ARBA" id="ARBA00004370"/>
    </source>
</evidence>
<dbReference type="Gene3D" id="6.10.340.10">
    <property type="match status" value="1"/>
</dbReference>
<dbReference type="SUPFAM" id="SSF55874">
    <property type="entry name" value="ATPase domain of HSP90 chaperone/DNA topoisomerase II/histidine kinase"/>
    <property type="match status" value="1"/>
</dbReference>
<organism evidence="14">
    <name type="scientific">hydrothermal vent metagenome</name>
    <dbReference type="NCBI Taxonomy" id="652676"/>
    <lineage>
        <taxon>unclassified sequences</taxon>
        <taxon>metagenomes</taxon>
        <taxon>ecological metagenomes</taxon>
    </lineage>
</organism>
<evidence type="ECO:0000256" key="10">
    <source>
        <dbReference type="ARBA" id="ARBA00023136"/>
    </source>
</evidence>
<evidence type="ECO:0000256" key="1">
    <source>
        <dbReference type="ARBA" id="ARBA00000085"/>
    </source>
</evidence>